<keyword evidence="2" id="KW-1185">Reference proteome</keyword>
<name>A0ABN7AHE8_9HEMI</name>
<accession>A0ABN7AHE8</accession>
<reference evidence="1 2" key="1">
    <citation type="submission" date="2023-09" db="EMBL/GenBank/DDBJ databases">
        <title>Nesidiocoris tenuis whole genome shotgun sequence.</title>
        <authorList>
            <person name="Shibata T."/>
            <person name="Shimoda M."/>
            <person name="Kobayashi T."/>
            <person name="Uehara T."/>
        </authorList>
    </citation>
    <scope>NUCLEOTIDE SEQUENCE [LARGE SCALE GENOMIC DNA]</scope>
    <source>
        <strain evidence="1 2">Japan</strain>
    </source>
</reference>
<evidence type="ECO:0008006" key="3">
    <source>
        <dbReference type="Google" id="ProtNLM"/>
    </source>
</evidence>
<evidence type="ECO:0000313" key="2">
    <source>
        <dbReference type="Proteomes" id="UP001307889"/>
    </source>
</evidence>
<dbReference type="EMBL" id="AP028911">
    <property type="protein sequence ID" value="BES91690.1"/>
    <property type="molecule type" value="Genomic_DNA"/>
</dbReference>
<proteinExistence type="predicted"/>
<protein>
    <recommendedName>
        <fullName evidence="3">Obg domain-containing protein</fullName>
    </recommendedName>
</protein>
<evidence type="ECO:0000313" key="1">
    <source>
        <dbReference type="EMBL" id="BES91690.1"/>
    </source>
</evidence>
<gene>
    <name evidence="1" type="ORF">NTJ_04498</name>
</gene>
<organism evidence="1 2">
    <name type="scientific">Nesidiocoris tenuis</name>
    <dbReference type="NCBI Taxonomy" id="355587"/>
    <lineage>
        <taxon>Eukaryota</taxon>
        <taxon>Metazoa</taxon>
        <taxon>Ecdysozoa</taxon>
        <taxon>Arthropoda</taxon>
        <taxon>Hexapoda</taxon>
        <taxon>Insecta</taxon>
        <taxon>Pterygota</taxon>
        <taxon>Neoptera</taxon>
        <taxon>Paraneoptera</taxon>
        <taxon>Hemiptera</taxon>
        <taxon>Heteroptera</taxon>
        <taxon>Panheteroptera</taxon>
        <taxon>Cimicomorpha</taxon>
        <taxon>Miridae</taxon>
        <taxon>Dicyphina</taxon>
        <taxon>Nesidiocoris</taxon>
    </lineage>
</organism>
<dbReference type="Proteomes" id="UP001307889">
    <property type="component" value="Chromosome 3"/>
</dbReference>
<sequence>MERGRARAIKRENGFVTQVDGSGGGGGIILQRVVNRGGQMRVGQRARRRCDERAKGGEFGGEGGVKLERADLPSTSLACPWHVADPPAGPLIPALPRRRRLIPRVAPNR</sequence>